<keyword evidence="3" id="KW-1185">Reference proteome</keyword>
<dbReference type="InterPro" id="IPR005149">
    <property type="entry name" value="Tscrpt_reg_PadR_N"/>
</dbReference>
<dbReference type="SUPFAM" id="SSF46785">
    <property type="entry name" value="Winged helix' DNA-binding domain"/>
    <property type="match status" value="1"/>
</dbReference>
<dbReference type="PANTHER" id="PTHR43252">
    <property type="entry name" value="TRANSCRIPTIONAL REGULATOR YQJI"/>
    <property type="match status" value="1"/>
</dbReference>
<evidence type="ECO:0000259" key="1">
    <source>
        <dbReference type="Pfam" id="PF03551"/>
    </source>
</evidence>
<dbReference type="Proteomes" id="UP000053244">
    <property type="component" value="Unassembled WGS sequence"/>
</dbReference>
<accession>A0A0X3V5L2</accession>
<dbReference type="Pfam" id="PF03551">
    <property type="entry name" value="PadR"/>
    <property type="match status" value="1"/>
</dbReference>
<protein>
    <submittedName>
        <fullName evidence="2">PadR family transcriptional regulator</fullName>
    </submittedName>
</protein>
<reference evidence="2 3" key="1">
    <citation type="submission" date="2015-10" db="EMBL/GenBank/DDBJ databases">
        <authorList>
            <person name="Gilbert D.G."/>
        </authorList>
    </citation>
    <scope>NUCLEOTIDE SEQUENCE [LARGE SCALE GENOMIC DNA]</scope>
    <source>
        <strain evidence="2 3">NRRL B-16712</strain>
    </source>
</reference>
<dbReference type="AlphaFoldDB" id="A0A0X3V5L2"/>
<evidence type="ECO:0000313" key="2">
    <source>
        <dbReference type="EMBL" id="KUL39502.1"/>
    </source>
</evidence>
<organism evidence="2 3">
    <name type="scientific">Actinoplanes awajinensis subsp. mycoplanecinus</name>
    <dbReference type="NCBI Taxonomy" id="135947"/>
    <lineage>
        <taxon>Bacteria</taxon>
        <taxon>Bacillati</taxon>
        <taxon>Actinomycetota</taxon>
        <taxon>Actinomycetes</taxon>
        <taxon>Micromonosporales</taxon>
        <taxon>Micromonosporaceae</taxon>
        <taxon>Actinoplanes</taxon>
    </lineage>
</organism>
<dbReference type="RefSeq" id="WP_067687346.1">
    <property type="nucleotide sequence ID" value="NZ_LLZH01000048.1"/>
</dbReference>
<feature type="domain" description="Transcription regulator PadR N-terminal" evidence="1">
    <location>
        <begin position="8"/>
        <end position="78"/>
    </location>
</feature>
<dbReference type="PANTHER" id="PTHR43252:SF6">
    <property type="entry name" value="NEGATIVE TRANSCRIPTION REGULATOR PADR"/>
    <property type="match status" value="1"/>
</dbReference>
<dbReference type="InterPro" id="IPR036390">
    <property type="entry name" value="WH_DNA-bd_sf"/>
</dbReference>
<dbReference type="EMBL" id="LLZH01000048">
    <property type="protein sequence ID" value="KUL39502.1"/>
    <property type="molecule type" value="Genomic_DNA"/>
</dbReference>
<evidence type="ECO:0000313" key="3">
    <source>
        <dbReference type="Proteomes" id="UP000053244"/>
    </source>
</evidence>
<gene>
    <name evidence="2" type="ORF">ADL15_09590</name>
</gene>
<proteinExistence type="predicted"/>
<sequence>MTIATAFLALLEDRPQHGYDLKRAYDQHFGSDRPLHYGQVYTTLAKLLKNGLVTVDGTDGEGGPDRKRYTITEAGVTDVQRWLAAPEKPDQYLQSALYAKVIGALLTGRSAADVLDVQREEHLVAMRELTRRKRAGDLADRLICDHALFHLEADLRWLEHTTTVLDELAGQVRR</sequence>
<dbReference type="Gene3D" id="1.10.10.10">
    <property type="entry name" value="Winged helix-like DNA-binding domain superfamily/Winged helix DNA-binding domain"/>
    <property type="match status" value="1"/>
</dbReference>
<name>A0A0X3V5L2_9ACTN</name>
<dbReference type="InterPro" id="IPR036388">
    <property type="entry name" value="WH-like_DNA-bd_sf"/>
</dbReference>
<comment type="caution">
    <text evidence="2">The sequence shown here is derived from an EMBL/GenBank/DDBJ whole genome shotgun (WGS) entry which is preliminary data.</text>
</comment>
<dbReference type="OrthoDB" id="3186544at2"/>